<dbReference type="RefSeq" id="WP_243576348.1">
    <property type="nucleotide sequence ID" value="NZ_CP094529.1"/>
</dbReference>
<reference evidence="2 3" key="1">
    <citation type="submission" date="2022-03" db="EMBL/GenBank/DDBJ databases">
        <title>Chryseobacterium sp. isolated from the Andong Sikhe.</title>
        <authorList>
            <person name="Won M."/>
            <person name="Kim S.-J."/>
            <person name="Kwon S.-W."/>
        </authorList>
    </citation>
    <scope>NUCLEOTIDE SEQUENCE [LARGE SCALE GENOMIC DNA]</scope>
    <source>
        <strain evidence="2 3">ADR-1</strain>
    </source>
</reference>
<feature type="domain" description="Glycosyltransferase 2-like" evidence="1">
    <location>
        <begin position="8"/>
        <end position="131"/>
    </location>
</feature>
<sequence length="280" mass="32495">MTREVKISIIIANYNNGHFFKDCYESLLAQTAKTWEAILIDDCSTDNSVEIITRLIKDDNRFRFYKNEKNLGYQSTLVKGIELSNTQIFGRLDPDDALMPDALQLSLDTHMKNPNVGLVYSNLIICDNQLKPISVQKGKQISSENFFVGEISHFATFKKDIYAKTSGISINNKRAEDKDIYLKMCEVAPAFYIDADLYKYRIHGGGASTNQNIDKAYFWYWVALIKASERRDINIENLFLQEFVRRYQYNILQNKLSKIKKSRLLRLFNKLGLFKAYKDL</sequence>
<accession>A0ABY4BJB8</accession>
<evidence type="ECO:0000259" key="1">
    <source>
        <dbReference type="Pfam" id="PF00535"/>
    </source>
</evidence>
<dbReference type="Gene3D" id="3.90.550.10">
    <property type="entry name" value="Spore Coat Polysaccharide Biosynthesis Protein SpsA, Chain A"/>
    <property type="match status" value="1"/>
</dbReference>
<dbReference type="CDD" id="cd00761">
    <property type="entry name" value="Glyco_tranf_GTA_type"/>
    <property type="match status" value="1"/>
</dbReference>
<keyword evidence="3" id="KW-1185">Reference proteome</keyword>
<dbReference type="Proteomes" id="UP000831068">
    <property type="component" value="Chromosome"/>
</dbReference>
<protein>
    <submittedName>
        <fullName evidence="2">Glycosyltransferase family 2 protein</fullName>
    </submittedName>
</protein>
<evidence type="ECO:0000313" key="2">
    <source>
        <dbReference type="EMBL" id="UOE38006.1"/>
    </source>
</evidence>
<dbReference type="InterPro" id="IPR001173">
    <property type="entry name" value="Glyco_trans_2-like"/>
</dbReference>
<evidence type="ECO:0000313" key="3">
    <source>
        <dbReference type="Proteomes" id="UP000831068"/>
    </source>
</evidence>
<name>A0ABY4BJB8_9FLAO</name>
<dbReference type="InterPro" id="IPR029044">
    <property type="entry name" value="Nucleotide-diphossugar_trans"/>
</dbReference>
<dbReference type="PANTHER" id="PTHR22916:SF3">
    <property type="entry name" value="UDP-GLCNAC:BETAGAL BETA-1,3-N-ACETYLGLUCOSAMINYLTRANSFERASE-LIKE PROTEIN 1"/>
    <property type="match status" value="1"/>
</dbReference>
<organism evidence="2 3">
    <name type="scientific">Chryseobacterium oryzae</name>
    <dbReference type="NCBI Taxonomy" id="2929799"/>
    <lineage>
        <taxon>Bacteria</taxon>
        <taxon>Pseudomonadati</taxon>
        <taxon>Bacteroidota</taxon>
        <taxon>Flavobacteriia</taxon>
        <taxon>Flavobacteriales</taxon>
        <taxon>Weeksellaceae</taxon>
        <taxon>Chryseobacterium group</taxon>
        <taxon>Chryseobacterium</taxon>
    </lineage>
</organism>
<dbReference type="PANTHER" id="PTHR22916">
    <property type="entry name" value="GLYCOSYLTRANSFERASE"/>
    <property type="match status" value="1"/>
</dbReference>
<proteinExistence type="predicted"/>
<dbReference type="EMBL" id="CP094529">
    <property type="protein sequence ID" value="UOE38006.1"/>
    <property type="molecule type" value="Genomic_DNA"/>
</dbReference>
<gene>
    <name evidence="2" type="ORF">MTP08_13280</name>
</gene>
<dbReference type="Pfam" id="PF00535">
    <property type="entry name" value="Glycos_transf_2"/>
    <property type="match status" value="1"/>
</dbReference>
<dbReference type="SUPFAM" id="SSF53448">
    <property type="entry name" value="Nucleotide-diphospho-sugar transferases"/>
    <property type="match status" value="1"/>
</dbReference>